<organism evidence="2 3">
    <name type="scientific">Planococcus shenhongbingii</name>
    <dbReference type="NCBI Taxonomy" id="3058398"/>
    <lineage>
        <taxon>Bacteria</taxon>
        <taxon>Bacillati</taxon>
        <taxon>Bacillota</taxon>
        <taxon>Bacilli</taxon>
        <taxon>Bacillales</taxon>
        <taxon>Caryophanaceae</taxon>
        <taxon>Planococcus</taxon>
    </lineage>
</organism>
<dbReference type="PROSITE" id="PS51186">
    <property type="entry name" value="GNAT"/>
    <property type="match status" value="1"/>
</dbReference>
<dbReference type="PANTHER" id="PTHR43792">
    <property type="entry name" value="GNAT FAMILY, PUTATIVE (AFU_ORTHOLOGUE AFUA_3G00765)-RELATED-RELATED"/>
    <property type="match status" value="1"/>
</dbReference>
<dbReference type="SUPFAM" id="SSF55729">
    <property type="entry name" value="Acyl-CoA N-acyltransferases (Nat)"/>
    <property type="match status" value="1"/>
</dbReference>
<evidence type="ECO:0000259" key="1">
    <source>
        <dbReference type="PROSITE" id="PS51186"/>
    </source>
</evidence>
<reference evidence="2 3" key="1">
    <citation type="submission" date="2023-07" db="EMBL/GenBank/DDBJ databases">
        <title>Novel species in genus Planococcus.</title>
        <authorList>
            <person name="Ning S."/>
        </authorList>
    </citation>
    <scope>NUCLEOTIDE SEQUENCE [LARGE SCALE GENOMIC DNA]</scope>
    <source>
        <strain evidence="2 3">N017</strain>
    </source>
</reference>
<dbReference type="Gene3D" id="3.40.630.30">
    <property type="match status" value="1"/>
</dbReference>
<comment type="caution">
    <text evidence="2">The sequence shown here is derived from an EMBL/GenBank/DDBJ whole genome shotgun (WGS) entry which is preliminary data.</text>
</comment>
<keyword evidence="3" id="KW-1185">Reference proteome</keyword>
<protein>
    <submittedName>
        <fullName evidence="2">GNAT family N-acetyltransferase</fullName>
    </submittedName>
</protein>
<accession>A0ABT8N7R3</accession>
<evidence type="ECO:0000313" key="3">
    <source>
        <dbReference type="Proteomes" id="UP001172142"/>
    </source>
</evidence>
<dbReference type="EMBL" id="JAUJWU010000001">
    <property type="protein sequence ID" value="MDN7243906.1"/>
    <property type="molecule type" value="Genomic_DNA"/>
</dbReference>
<dbReference type="InterPro" id="IPR000182">
    <property type="entry name" value="GNAT_dom"/>
</dbReference>
<evidence type="ECO:0000313" key="2">
    <source>
        <dbReference type="EMBL" id="MDN7243906.1"/>
    </source>
</evidence>
<name>A0ABT8N7R3_9BACL</name>
<dbReference type="PANTHER" id="PTHR43792:SF13">
    <property type="entry name" value="ACETYLTRANSFERASE"/>
    <property type="match status" value="1"/>
</dbReference>
<sequence>MKIETNRLKIIPCTNDLIQVIDSQNYDNGPEIANHLKELEDDPTLLTWGSWVVIRKSDDLIIGDAGFKGKSNSKKEVEVGYGLLEQYWNMGYATEAVEALIQWALKTTAVDKVVAETEVDNIGSIRVLEKVKMKKTKETDSMIYWESSKY</sequence>
<dbReference type="RefSeq" id="WP_301854465.1">
    <property type="nucleotide sequence ID" value="NZ_JAUJWU010000001.1"/>
</dbReference>
<feature type="domain" description="N-acetyltransferase" evidence="1">
    <location>
        <begin position="8"/>
        <end position="150"/>
    </location>
</feature>
<dbReference type="Proteomes" id="UP001172142">
    <property type="component" value="Unassembled WGS sequence"/>
</dbReference>
<dbReference type="CDD" id="cd04301">
    <property type="entry name" value="NAT_SF"/>
    <property type="match status" value="1"/>
</dbReference>
<proteinExistence type="predicted"/>
<gene>
    <name evidence="2" type="ORF">QWY13_00280</name>
</gene>
<dbReference type="Pfam" id="PF13302">
    <property type="entry name" value="Acetyltransf_3"/>
    <property type="match status" value="1"/>
</dbReference>
<dbReference type="InterPro" id="IPR016181">
    <property type="entry name" value="Acyl_CoA_acyltransferase"/>
</dbReference>
<dbReference type="InterPro" id="IPR051531">
    <property type="entry name" value="N-acetyltransferase"/>
</dbReference>